<dbReference type="Proteomes" id="UP000248395">
    <property type="component" value="Unassembled WGS sequence"/>
</dbReference>
<reference evidence="1 2" key="1">
    <citation type="submission" date="2018-05" db="EMBL/GenBank/DDBJ databases">
        <title>Genomic Encyclopedia of Type Strains, Phase IV (KMG-IV): sequencing the most valuable type-strain genomes for metagenomic binning, comparative biology and taxonomic classification.</title>
        <authorList>
            <person name="Goeker M."/>
        </authorList>
    </citation>
    <scope>NUCLEOTIDE SEQUENCE [LARGE SCALE GENOMIC DNA]</scope>
    <source>
        <strain evidence="1 2">DSM 25134</strain>
    </source>
</reference>
<evidence type="ECO:0000313" key="2">
    <source>
        <dbReference type="Proteomes" id="UP000248395"/>
    </source>
</evidence>
<proteinExistence type="predicted"/>
<evidence type="ECO:0000313" key="1">
    <source>
        <dbReference type="EMBL" id="PXX51215.1"/>
    </source>
</evidence>
<accession>A0A318JKT1</accession>
<sequence>MVQMSEAMKDSVTYSSAASFSQLQLKLQAIIRRCPDLALRQLCLGALERIFAIKSMLCLPFDMVYASQAARLSEQLGELAFAELIRSEDGLNQLEQEMRKVFGFIENQHGGAVFQRLNALAAALAWDIIEALLRDFIEQSCNRQPLLLLDALEQLKPIHRDKLFRSEVLQRHDFAIQHKLGSILLEENNIRGVERLRLWLKLLFPQENSLLAYVEDPLLDTLQARRESILHDHPAQDAALALSRDDVNIAVIRAIKLCLLLAMDVRMTPAAPASHAVPGALTL</sequence>
<dbReference type="EMBL" id="QJKC01000001">
    <property type="protein sequence ID" value="PXX51215.1"/>
    <property type="molecule type" value="Genomic_DNA"/>
</dbReference>
<protein>
    <submittedName>
        <fullName evidence="1">Uncharacterized protein</fullName>
    </submittedName>
</protein>
<name>A0A318JKT1_9NEIS</name>
<keyword evidence="2" id="KW-1185">Reference proteome</keyword>
<gene>
    <name evidence="1" type="ORF">DFR38_101277</name>
</gene>
<organism evidence="1 2">
    <name type="scientific">Aquitalea magnusonii</name>
    <dbReference type="NCBI Taxonomy" id="332411"/>
    <lineage>
        <taxon>Bacteria</taxon>
        <taxon>Pseudomonadati</taxon>
        <taxon>Pseudomonadota</taxon>
        <taxon>Betaproteobacteria</taxon>
        <taxon>Neisseriales</taxon>
        <taxon>Chromobacteriaceae</taxon>
        <taxon>Aquitalea</taxon>
    </lineage>
</organism>
<dbReference type="AlphaFoldDB" id="A0A318JKT1"/>
<comment type="caution">
    <text evidence="1">The sequence shown here is derived from an EMBL/GenBank/DDBJ whole genome shotgun (WGS) entry which is preliminary data.</text>
</comment>